<name>T1EEQ9_HELRO</name>
<keyword evidence="1" id="KW-0132">Cell division</keyword>
<dbReference type="CTD" id="20195061"/>
<feature type="domain" description="Cyclin-like" evidence="6">
    <location>
        <begin position="99"/>
        <end position="184"/>
    </location>
</feature>
<dbReference type="OrthoDB" id="5590282at2759"/>
<dbReference type="InterPro" id="IPR039361">
    <property type="entry name" value="Cyclin"/>
</dbReference>
<keyword evidence="2 4" id="KW-0195">Cyclin</keyword>
<dbReference type="GO" id="GO:0005634">
    <property type="term" value="C:nucleus"/>
    <property type="evidence" value="ECO:0000318"/>
    <property type="project" value="GO_Central"/>
</dbReference>
<reference evidence="7 9" key="2">
    <citation type="journal article" date="2013" name="Nature">
        <title>Insights into bilaterian evolution from three spiralian genomes.</title>
        <authorList>
            <person name="Simakov O."/>
            <person name="Marletaz F."/>
            <person name="Cho S.J."/>
            <person name="Edsinger-Gonzales E."/>
            <person name="Havlak P."/>
            <person name="Hellsten U."/>
            <person name="Kuo D.H."/>
            <person name="Larsson T."/>
            <person name="Lv J."/>
            <person name="Arendt D."/>
            <person name="Savage R."/>
            <person name="Osoegawa K."/>
            <person name="de Jong P."/>
            <person name="Grimwood J."/>
            <person name="Chapman J.A."/>
            <person name="Shapiro H."/>
            <person name="Aerts A."/>
            <person name="Otillar R.P."/>
            <person name="Terry A.Y."/>
            <person name="Boore J.L."/>
            <person name="Grigoriev I.V."/>
            <person name="Lindberg D.R."/>
            <person name="Seaver E.C."/>
            <person name="Weisblat D.A."/>
            <person name="Putnam N.H."/>
            <person name="Rokhsar D.S."/>
        </authorList>
    </citation>
    <scope>NUCLEOTIDE SEQUENCE</scope>
</reference>
<dbReference type="SUPFAM" id="SSF47954">
    <property type="entry name" value="Cyclin-like"/>
    <property type="match status" value="2"/>
</dbReference>
<dbReference type="EMBL" id="AMQM01002765">
    <property type="status" value="NOT_ANNOTATED_CDS"/>
    <property type="molecule type" value="Genomic_DNA"/>
</dbReference>
<reference evidence="9" key="1">
    <citation type="submission" date="2012-12" db="EMBL/GenBank/DDBJ databases">
        <authorList>
            <person name="Hellsten U."/>
            <person name="Grimwood J."/>
            <person name="Chapman J.A."/>
            <person name="Shapiro H."/>
            <person name="Aerts A."/>
            <person name="Otillar R.P."/>
            <person name="Terry A.Y."/>
            <person name="Boore J.L."/>
            <person name="Simakov O."/>
            <person name="Marletaz F."/>
            <person name="Cho S.-J."/>
            <person name="Edsinger-Gonzales E."/>
            <person name="Havlak P."/>
            <person name="Kuo D.-H."/>
            <person name="Larsson T."/>
            <person name="Lv J."/>
            <person name="Arendt D."/>
            <person name="Savage R."/>
            <person name="Osoegawa K."/>
            <person name="de Jong P."/>
            <person name="Lindberg D.R."/>
            <person name="Seaver E.C."/>
            <person name="Weisblat D.A."/>
            <person name="Putnam N.H."/>
            <person name="Grigoriev I.V."/>
            <person name="Rokhsar D.S."/>
        </authorList>
    </citation>
    <scope>NUCLEOTIDE SEQUENCE</scope>
</reference>
<dbReference type="eggNOG" id="KOG0655">
    <property type="taxonomic scope" value="Eukaryota"/>
</dbReference>
<dbReference type="Pfam" id="PF00134">
    <property type="entry name" value="Cyclin_N"/>
    <property type="match status" value="1"/>
</dbReference>
<dbReference type="EMBL" id="KB095858">
    <property type="protein sequence ID" value="ESO10856.1"/>
    <property type="molecule type" value="Genomic_DNA"/>
</dbReference>
<evidence type="ECO:0000313" key="9">
    <source>
        <dbReference type="Proteomes" id="UP000015101"/>
    </source>
</evidence>
<dbReference type="PROSITE" id="PS00292">
    <property type="entry name" value="CYCLINS"/>
    <property type="match status" value="1"/>
</dbReference>
<reference evidence="8" key="3">
    <citation type="submission" date="2015-06" db="UniProtKB">
        <authorList>
            <consortium name="EnsemblMetazoa"/>
        </authorList>
    </citation>
    <scope>IDENTIFICATION</scope>
</reference>
<gene>
    <name evidence="8" type="primary">20195061</name>
    <name evidence="7" type="ORF">HELRODRAFT_109171</name>
</gene>
<comment type="similarity">
    <text evidence="4">Belongs to the cyclin family.</text>
</comment>
<dbReference type="STRING" id="6412.T1EEQ9"/>
<dbReference type="GO" id="GO:0097134">
    <property type="term" value="C:cyclin E1-CDK2 complex"/>
    <property type="evidence" value="ECO:0000318"/>
    <property type="project" value="GO_Central"/>
</dbReference>
<dbReference type="OMA" id="TPPKRKC"/>
<dbReference type="AlphaFoldDB" id="T1EEQ9"/>
<dbReference type="GO" id="GO:0051301">
    <property type="term" value="P:cell division"/>
    <property type="evidence" value="ECO:0007669"/>
    <property type="project" value="UniProtKB-KW"/>
</dbReference>
<dbReference type="KEGG" id="hro:HELRODRAFT_109171"/>
<dbReference type="HOGENOM" id="CLU_020695_8_0_1"/>
<evidence type="ECO:0000256" key="1">
    <source>
        <dbReference type="ARBA" id="ARBA00022618"/>
    </source>
</evidence>
<feature type="compositionally biased region" description="Polar residues" evidence="5">
    <location>
        <begin position="346"/>
        <end position="369"/>
    </location>
</feature>
<evidence type="ECO:0000313" key="8">
    <source>
        <dbReference type="EnsemblMetazoa" id="HelroP109171"/>
    </source>
</evidence>
<dbReference type="InterPro" id="IPR048258">
    <property type="entry name" value="Cyclins_cyclin-box"/>
</dbReference>
<dbReference type="GO" id="GO:0005737">
    <property type="term" value="C:cytoplasm"/>
    <property type="evidence" value="ECO:0000318"/>
    <property type="project" value="GO_Central"/>
</dbReference>
<dbReference type="GO" id="GO:0016538">
    <property type="term" value="F:cyclin-dependent protein serine/threonine kinase regulator activity"/>
    <property type="evidence" value="ECO:0000318"/>
    <property type="project" value="GO_Central"/>
</dbReference>
<accession>T1EEQ9</accession>
<dbReference type="InterPro" id="IPR036915">
    <property type="entry name" value="Cyclin-like_sf"/>
</dbReference>
<dbReference type="InterPro" id="IPR013763">
    <property type="entry name" value="Cyclin-like_dom"/>
</dbReference>
<evidence type="ECO:0000259" key="6">
    <source>
        <dbReference type="SMART" id="SM00385"/>
    </source>
</evidence>
<dbReference type="EnsemblMetazoa" id="HelroT109171">
    <property type="protein sequence ID" value="HelroP109171"/>
    <property type="gene ID" value="HelroG109171"/>
</dbReference>
<evidence type="ECO:0000256" key="4">
    <source>
        <dbReference type="RuleBase" id="RU000383"/>
    </source>
</evidence>
<dbReference type="PANTHER" id="PTHR10177">
    <property type="entry name" value="CYCLINS"/>
    <property type="match status" value="1"/>
</dbReference>
<dbReference type="CDD" id="cd20520">
    <property type="entry name" value="CYCLIN_CCNE_rpt2"/>
    <property type="match status" value="1"/>
</dbReference>
<sequence length="404" mass="46575">MMKPHMNFREHVCWDIFNRKTPETFRSARPDTPSSPHYPTFDRRFHPKYNPLPPLAWTNSQETWFCMVSREMEPPYFRDENLYKQNPDIQPKMRAILIDWLIEVCDVYKLHRKTLHMAIDYVDRYLSRSNGIQKTTLQLIGITSLFIASKNEEIYPPKLPEFCFITDGACTIEEMLAFELHMLRVLDWKLAPVTCVCWLGLFLQNHASKPGDEFLLVRYDQDVFVRASQLLDLCLMSTESLQFRYHMLASVTLSFYIDSIIAVTQITALSCEEMDDCHTWMLPFFEVLEAEGNASITCSSFNNVPKEFAHNIQTRSVNLALLEKVEAYREAPRPSHKLMGSRPSRRSQVTPNHSASAASFSVEPSNVQVLTPPKSSELKPKTNQTSAMVDQNALAVKHINLNSN</sequence>
<dbReference type="GO" id="GO:1900087">
    <property type="term" value="P:positive regulation of G1/S transition of mitotic cell cycle"/>
    <property type="evidence" value="ECO:0000318"/>
    <property type="project" value="GO_Central"/>
</dbReference>
<evidence type="ECO:0000313" key="7">
    <source>
        <dbReference type="EMBL" id="ESO10856.1"/>
    </source>
</evidence>
<dbReference type="InParanoid" id="T1EEQ9"/>
<dbReference type="RefSeq" id="XP_009011125.1">
    <property type="nucleotide sequence ID" value="XM_009012877.1"/>
</dbReference>
<organism evidence="8 9">
    <name type="scientific">Helobdella robusta</name>
    <name type="common">Californian leech</name>
    <dbReference type="NCBI Taxonomy" id="6412"/>
    <lineage>
        <taxon>Eukaryota</taxon>
        <taxon>Metazoa</taxon>
        <taxon>Spiralia</taxon>
        <taxon>Lophotrochozoa</taxon>
        <taxon>Annelida</taxon>
        <taxon>Clitellata</taxon>
        <taxon>Hirudinea</taxon>
        <taxon>Rhynchobdellida</taxon>
        <taxon>Glossiphoniidae</taxon>
        <taxon>Helobdella</taxon>
    </lineage>
</organism>
<dbReference type="Gene3D" id="1.10.472.10">
    <property type="entry name" value="Cyclin-like"/>
    <property type="match status" value="2"/>
</dbReference>
<evidence type="ECO:0000256" key="2">
    <source>
        <dbReference type="ARBA" id="ARBA00023127"/>
    </source>
</evidence>
<evidence type="ECO:0000256" key="5">
    <source>
        <dbReference type="SAM" id="MobiDB-lite"/>
    </source>
</evidence>
<dbReference type="InterPro" id="IPR006671">
    <property type="entry name" value="Cyclin_N"/>
</dbReference>
<dbReference type="SMART" id="SM00385">
    <property type="entry name" value="CYCLIN"/>
    <property type="match status" value="1"/>
</dbReference>
<dbReference type="GeneID" id="20195061"/>
<proteinExistence type="inferred from homology"/>
<feature type="region of interest" description="Disordered" evidence="5">
    <location>
        <begin position="332"/>
        <end position="389"/>
    </location>
</feature>
<keyword evidence="3" id="KW-0131">Cell cycle</keyword>
<keyword evidence="9" id="KW-1185">Reference proteome</keyword>
<dbReference type="GO" id="GO:0000082">
    <property type="term" value="P:G1/S transition of mitotic cell cycle"/>
    <property type="evidence" value="ECO:0000318"/>
    <property type="project" value="GO_Central"/>
</dbReference>
<dbReference type="Proteomes" id="UP000015101">
    <property type="component" value="Unassembled WGS sequence"/>
</dbReference>
<dbReference type="GO" id="GO:0005815">
    <property type="term" value="C:microtubule organizing center"/>
    <property type="evidence" value="ECO:0000318"/>
    <property type="project" value="GO_Central"/>
</dbReference>
<evidence type="ECO:0000256" key="3">
    <source>
        <dbReference type="ARBA" id="ARBA00023306"/>
    </source>
</evidence>
<protein>
    <recommendedName>
        <fullName evidence="6">Cyclin-like domain-containing protein</fullName>
    </recommendedName>
</protein>
<dbReference type="FunFam" id="1.10.472.10:FF:000356">
    <property type="entry name" value="CYclin A"/>
    <property type="match status" value="1"/>
</dbReference>